<accession>A0A1H6D7V0</accession>
<gene>
    <name evidence="1" type="ORF">SAMN04488115_11816</name>
</gene>
<sequence length="90" mass="9435">MEIVPELALWAQKASSLAAPRKGDQDKLDAAICALVGLLWRTKTRNESIMIGDLETGYMIAPASAGVRSRLKLAALKSGVTIDGATAVAP</sequence>
<evidence type="ECO:0000313" key="1">
    <source>
        <dbReference type="EMBL" id="SEG81352.1"/>
    </source>
</evidence>
<name>A0A1H6D7V0_9HYPH</name>
<organism evidence="1 2">
    <name type="scientific">Bosea lathyri</name>
    <dbReference type="NCBI Taxonomy" id="1036778"/>
    <lineage>
        <taxon>Bacteria</taxon>
        <taxon>Pseudomonadati</taxon>
        <taxon>Pseudomonadota</taxon>
        <taxon>Alphaproteobacteria</taxon>
        <taxon>Hyphomicrobiales</taxon>
        <taxon>Boseaceae</taxon>
        <taxon>Bosea</taxon>
    </lineage>
</organism>
<proteinExistence type="predicted"/>
<dbReference type="EMBL" id="FNUY01000018">
    <property type="protein sequence ID" value="SEG81352.1"/>
    <property type="molecule type" value="Genomic_DNA"/>
</dbReference>
<reference evidence="1 2" key="1">
    <citation type="submission" date="2016-10" db="EMBL/GenBank/DDBJ databases">
        <authorList>
            <person name="de Groot N.N."/>
        </authorList>
    </citation>
    <scope>NUCLEOTIDE SEQUENCE [LARGE SCALE GENOMIC DNA]</scope>
    <source>
        <strain evidence="1 2">DSM 26656</strain>
    </source>
</reference>
<dbReference type="Proteomes" id="UP000236743">
    <property type="component" value="Unassembled WGS sequence"/>
</dbReference>
<keyword evidence="2" id="KW-1185">Reference proteome</keyword>
<evidence type="ECO:0000313" key="2">
    <source>
        <dbReference type="Proteomes" id="UP000236743"/>
    </source>
</evidence>
<protein>
    <submittedName>
        <fullName evidence="1">Uncharacterized protein</fullName>
    </submittedName>
</protein>
<dbReference type="AlphaFoldDB" id="A0A1H6D7V0"/>